<dbReference type="EMBL" id="CP133612">
    <property type="protein sequence ID" value="WMV10677.1"/>
    <property type="molecule type" value="Genomic_DNA"/>
</dbReference>
<feature type="region of interest" description="Disordered" evidence="1">
    <location>
        <begin position="135"/>
        <end position="160"/>
    </location>
</feature>
<keyword evidence="3" id="KW-1185">Reference proteome</keyword>
<sequence length="160" mass="17884">MHLLITPTACEISGLVQTIAYIKLPTTFTYGTLDIYSRVASFFGERVIRAYAFWCFDDLLTSAGTWSSAEYSRPVSKCDTAVKAVCVRSCRVLHQSEARRLLVRLDLVPSRQVDTYIPTSGIRASLFSLVNTKKRKDPDGMAAPPNMEEGQSSIRPPRFN</sequence>
<evidence type="ECO:0000313" key="2">
    <source>
        <dbReference type="EMBL" id="WMV10677.1"/>
    </source>
</evidence>
<reference evidence="2" key="1">
    <citation type="submission" date="2023-08" db="EMBL/GenBank/DDBJ databases">
        <title>A de novo genome assembly of Solanum verrucosum Schlechtendal, a Mexican diploid species geographically isolated from the other diploid A-genome species in potato relatives.</title>
        <authorList>
            <person name="Hosaka K."/>
        </authorList>
    </citation>
    <scope>NUCLEOTIDE SEQUENCE</scope>
    <source>
        <tissue evidence="2">Young leaves</tissue>
    </source>
</reference>
<gene>
    <name evidence="2" type="ORF">MTR67_004062</name>
</gene>
<protein>
    <submittedName>
        <fullName evidence="2">Uncharacterized protein</fullName>
    </submittedName>
</protein>
<evidence type="ECO:0000256" key="1">
    <source>
        <dbReference type="SAM" id="MobiDB-lite"/>
    </source>
</evidence>
<organism evidence="2 3">
    <name type="scientific">Solanum verrucosum</name>
    <dbReference type="NCBI Taxonomy" id="315347"/>
    <lineage>
        <taxon>Eukaryota</taxon>
        <taxon>Viridiplantae</taxon>
        <taxon>Streptophyta</taxon>
        <taxon>Embryophyta</taxon>
        <taxon>Tracheophyta</taxon>
        <taxon>Spermatophyta</taxon>
        <taxon>Magnoliopsida</taxon>
        <taxon>eudicotyledons</taxon>
        <taxon>Gunneridae</taxon>
        <taxon>Pentapetalae</taxon>
        <taxon>asterids</taxon>
        <taxon>lamiids</taxon>
        <taxon>Solanales</taxon>
        <taxon>Solanaceae</taxon>
        <taxon>Solanoideae</taxon>
        <taxon>Solaneae</taxon>
        <taxon>Solanum</taxon>
    </lineage>
</organism>
<feature type="non-terminal residue" evidence="2">
    <location>
        <position position="160"/>
    </location>
</feature>
<dbReference type="Proteomes" id="UP001234989">
    <property type="component" value="Chromosome 1"/>
</dbReference>
<dbReference type="AlphaFoldDB" id="A0AAF0PTN9"/>
<accession>A0AAF0PTN9</accession>
<proteinExistence type="predicted"/>
<name>A0AAF0PTN9_SOLVR</name>
<evidence type="ECO:0000313" key="3">
    <source>
        <dbReference type="Proteomes" id="UP001234989"/>
    </source>
</evidence>